<gene>
    <name evidence="3" type="ORF">MNOR_LOCUS17775</name>
</gene>
<keyword evidence="2" id="KW-1133">Transmembrane helix</keyword>
<proteinExistence type="predicted"/>
<organism evidence="3 4">
    <name type="scientific">Meganyctiphanes norvegica</name>
    <name type="common">Northern krill</name>
    <name type="synonym">Thysanopoda norvegica</name>
    <dbReference type="NCBI Taxonomy" id="48144"/>
    <lineage>
        <taxon>Eukaryota</taxon>
        <taxon>Metazoa</taxon>
        <taxon>Ecdysozoa</taxon>
        <taxon>Arthropoda</taxon>
        <taxon>Crustacea</taxon>
        <taxon>Multicrustacea</taxon>
        <taxon>Malacostraca</taxon>
        <taxon>Eumalacostraca</taxon>
        <taxon>Eucarida</taxon>
        <taxon>Euphausiacea</taxon>
        <taxon>Euphausiidae</taxon>
        <taxon>Meganyctiphanes</taxon>
    </lineage>
</organism>
<comment type="caution">
    <text evidence="3">The sequence shown here is derived from an EMBL/GenBank/DDBJ whole genome shotgun (WGS) entry which is preliminary data.</text>
</comment>
<feature type="transmembrane region" description="Helical" evidence="2">
    <location>
        <begin position="148"/>
        <end position="171"/>
    </location>
</feature>
<feature type="region of interest" description="Disordered" evidence="1">
    <location>
        <begin position="201"/>
        <end position="220"/>
    </location>
</feature>
<sequence length="220" mass="24781">ALVWRVGHNFNDAPAVMPFAGGLRQANISLYSNSKMRPQITIDGYTDPINFRWKSGKVTTVVTDDPFPAFMEHYIDIICESKTDKQIICNINSNKSMIYSLKTQHRPTSLLVTGQEQLFFILHTNTPPGHKNATVEPIIEPPDECLNVVALVVVVIILSIILIIIIIFTYWKHKDIKALITNNNSAAKKCDLENEEHAPLIEESNKNLKQQQQISESTPS</sequence>
<keyword evidence="2" id="KW-0812">Transmembrane</keyword>
<feature type="compositionally biased region" description="Polar residues" evidence="1">
    <location>
        <begin position="207"/>
        <end position="220"/>
    </location>
</feature>
<protein>
    <submittedName>
        <fullName evidence="3">Uncharacterized protein</fullName>
    </submittedName>
</protein>
<evidence type="ECO:0000256" key="2">
    <source>
        <dbReference type="SAM" id="Phobius"/>
    </source>
</evidence>
<dbReference type="EMBL" id="CAXKWB010012387">
    <property type="protein sequence ID" value="CAL4104450.1"/>
    <property type="molecule type" value="Genomic_DNA"/>
</dbReference>
<reference evidence="3 4" key="1">
    <citation type="submission" date="2024-05" db="EMBL/GenBank/DDBJ databases">
        <authorList>
            <person name="Wallberg A."/>
        </authorList>
    </citation>
    <scope>NUCLEOTIDE SEQUENCE [LARGE SCALE GENOMIC DNA]</scope>
</reference>
<accession>A0AAV2R004</accession>
<evidence type="ECO:0000313" key="4">
    <source>
        <dbReference type="Proteomes" id="UP001497623"/>
    </source>
</evidence>
<dbReference type="Proteomes" id="UP001497623">
    <property type="component" value="Unassembled WGS sequence"/>
</dbReference>
<keyword evidence="4" id="KW-1185">Reference proteome</keyword>
<name>A0AAV2R004_MEGNR</name>
<feature type="non-terminal residue" evidence="3">
    <location>
        <position position="1"/>
    </location>
</feature>
<evidence type="ECO:0000256" key="1">
    <source>
        <dbReference type="SAM" id="MobiDB-lite"/>
    </source>
</evidence>
<keyword evidence="2" id="KW-0472">Membrane</keyword>
<evidence type="ECO:0000313" key="3">
    <source>
        <dbReference type="EMBL" id="CAL4104450.1"/>
    </source>
</evidence>
<feature type="non-terminal residue" evidence="3">
    <location>
        <position position="220"/>
    </location>
</feature>
<dbReference type="AlphaFoldDB" id="A0AAV2R004"/>